<evidence type="ECO:0000256" key="2">
    <source>
        <dbReference type="SAM" id="Phobius"/>
    </source>
</evidence>
<feature type="transmembrane region" description="Helical" evidence="2">
    <location>
        <begin position="6"/>
        <end position="27"/>
    </location>
</feature>
<accession>A0A397BBJ9</accession>
<organism evidence="3 4">
    <name type="scientific">Aphanomyces astaci</name>
    <name type="common">Crayfish plague agent</name>
    <dbReference type="NCBI Taxonomy" id="112090"/>
    <lineage>
        <taxon>Eukaryota</taxon>
        <taxon>Sar</taxon>
        <taxon>Stramenopiles</taxon>
        <taxon>Oomycota</taxon>
        <taxon>Saprolegniomycetes</taxon>
        <taxon>Saprolegniales</taxon>
        <taxon>Verrucalvaceae</taxon>
        <taxon>Aphanomyces</taxon>
    </lineage>
</organism>
<dbReference type="Proteomes" id="UP000265427">
    <property type="component" value="Unassembled WGS sequence"/>
</dbReference>
<feature type="transmembrane region" description="Helical" evidence="2">
    <location>
        <begin position="218"/>
        <end position="235"/>
    </location>
</feature>
<comment type="caution">
    <text evidence="3">The sequence shown here is derived from an EMBL/GenBank/DDBJ whole genome shotgun (WGS) entry which is preliminary data.</text>
</comment>
<sequence length="694" mass="78350">MEDGYVPLMLLWISYLYMPVAVAVYLYHRERPSIKHRLPIGTASAGLFASIYCLAQPLCAYFSESTSCGITEIIAQPTNVSHDRVAVWNYFRGMIIPSIQVPVGICVCVLWNFPHILLLALHATTISQLSYAECITMDFFNLIMYISIGQAAVLLVGCLFIGHQLRHTTDTYHVRWSYVYTSMYMVACSSLCLVYWLVSTYSSALTGFHVIEVMTTQGLQGIVFFNILLPLVSAYKDRHKVKDLTGSTSLQVNWDSYLQSNEAYLSYMEFCHGHTAILLAWKASVDFRNGDGKLNVFEVYQMHIAPDGAFTVYDDLPDLLRRKYTKKIHRLRQKASLVMTNVSKVVPMPEIVDADFYEPLRRELVLIMVTSSLALYEKDELGKDWLSFHTRRRSIHSLEYVQKVASKVDVLRESVAVKQPKAEPLWGSVLHSKSSDTQLVKDEIVNAPEVRLRDVIHVRPSIKATPSDARKSHSNNAKLVPGDVDDLSDDEADDLTALDGAFLWIFIDVHVDPSTSSQLLTNSSKYRVSYTFFQSNAQLFPLEHTHVLKVLVTPPFVDYVSVDMMSFDVVPHVDSLGTTAPCKDDSMSHTALLEEIQRDKAKLAQQHEAEKQRNDQLCGELSKLIDHVKDQEGAMLQQVKTGQSATTEVVRLQEKARADAREKELLLKQVTDADSKYQTLLDNANNKSKACLIQ</sequence>
<evidence type="ECO:0000313" key="4">
    <source>
        <dbReference type="Proteomes" id="UP000265427"/>
    </source>
</evidence>
<keyword evidence="2" id="KW-0472">Membrane</keyword>
<feature type="transmembrane region" description="Helical" evidence="2">
    <location>
        <begin position="177"/>
        <end position="198"/>
    </location>
</feature>
<evidence type="ECO:0008006" key="5">
    <source>
        <dbReference type="Google" id="ProtNLM"/>
    </source>
</evidence>
<reference evidence="3 4" key="1">
    <citation type="submission" date="2018-08" db="EMBL/GenBank/DDBJ databases">
        <title>Aphanomyces genome sequencing and annotation.</title>
        <authorList>
            <person name="Minardi D."/>
            <person name="Oidtmann B."/>
            <person name="Van Der Giezen M."/>
            <person name="Studholme D.J."/>
        </authorList>
    </citation>
    <scope>NUCLEOTIDE SEQUENCE [LARGE SCALE GENOMIC DNA]</scope>
    <source>
        <strain evidence="3 4">Kv</strain>
    </source>
</reference>
<dbReference type="AlphaFoldDB" id="A0A397BBJ9"/>
<protein>
    <recommendedName>
        <fullName evidence="5">RGS domain-containing protein</fullName>
    </recommendedName>
</protein>
<keyword evidence="2" id="KW-1133">Transmembrane helix</keyword>
<evidence type="ECO:0000313" key="3">
    <source>
        <dbReference type="EMBL" id="RHY16767.1"/>
    </source>
</evidence>
<dbReference type="EMBL" id="QUSZ01003883">
    <property type="protein sequence ID" value="RHY16767.1"/>
    <property type="molecule type" value="Genomic_DNA"/>
</dbReference>
<feature type="region of interest" description="Disordered" evidence="1">
    <location>
        <begin position="464"/>
        <end position="485"/>
    </location>
</feature>
<evidence type="ECO:0000256" key="1">
    <source>
        <dbReference type="SAM" id="MobiDB-lite"/>
    </source>
</evidence>
<keyword evidence="2" id="KW-0812">Transmembrane</keyword>
<feature type="transmembrane region" description="Helical" evidence="2">
    <location>
        <begin position="101"/>
        <end position="122"/>
    </location>
</feature>
<name>A0A397BBJ9_APHAT</name>
<feature type="transmembrane region" description="Helical" evidence="2">
    <location>
        <begin position="142"/>
        <end position="165"/>
    </location>
</feature>
<proteinExistence type="predicted"/>
<dbReference type="VEuPathDB" id="FungiDB:H257_08653"/>
<gene>
    <name evidence="3" type="ORF">DYB36_003483</name>
</gene>